<dbReference type="SUPFAM" id="SSF56784">
    <property type="entry name" value="HAD-like"/>
    <property type="match status" value="1"/>
</dbReference>
<dbReference type="Gene3D" id="3.40.50.1000">
    <property type="entry name" value="HAD superfamily/HAD-like"/>
    <property type="match status" value="1"/>
</dbReference>
<dbReference type="NCBIfam" id="TIGR01484">
    <property type="entry name" value="HAD-SF-IIB"/>
    <property type="match status" value="1"/>
</dbReference>
<evidence type="ECO:0000313" key="2">
    <source>
        <dbReference type="Proteomes" id="UP000776164"/>
    </source>
</evidence>
<dbReference type="EMBL" id="JAFBBU010000001">
    <property type="protein sequence ID" value="MBM7470523.1"/>
    <property type="molecule type" value="Genomic_DNA"/>
</dbReference>
<reference evidence="1 2" key="1">
    <citation type="submission" date="2021-01" db="EMBL/GenBank/DDBJ databases">
        <title>Sequencing the genomes of 1000 actinobacteria strains.</title>
        <authorList>
            <person name="Klenk H.-P."/>
        </authorList>
    </citation>
    <scope>NUCLEOTIDE SEQUENCE [LARGE SCALE GENOMIC DNA]</scope>
    <source>
        <strain evidence="1 2">DSM 13057</strain>
    </source>
</reference>
<dbReference type="Proteomes" id="UP000776164">
    <property type="component" value="Unassembled WGS sequence"/>
</dbReference>
<proteinExistence type="predicted"/>
<keyword evidence="2" id="KW-1185">Reference proteome</keyword>
<name>A0ABS2L0C7_9MICO</name>
<accession>A0ABS2L0C7</accession>
<organism evidence="1 2">
    <name type="scientific">Subtercola frigoramans</name>
    <dbReference type="NCBI Taxonomy" id="120298"/>
    <lineage>
        <taxon>Bacteria</taxon>
        <taxon>Bacillati</taxon>
        <taxon>Actinomycetota</taxon>
        <taxon>Actinomycetes</taxon>
        <taxon>Micrococcales</taxon>
        <taxon>Microbacteriaceae</taxon>
        <taxon>Subtercola</taxon>
    </lineage>
</organism>
<dbReference type="Pfam" id="PF08282">
    <property type="entry name" value="Hydrolase_3"/>
    <property type="match status" value="1"/>
</dbReference>
<dbReference type="InterPro" id="IPR006379">
    <property type="entry name" value="HAD-SF_hydro_IIB"/>
</dbReference>
<dbReference type="PANTHER" id="PTHR10000">
    <property type="entry name" value="PHOSPHOSERINE PHOSPHATASE"/>
    <property type="match status" value="1"/>
</dbReference>
<protein>
    <submittedName>
        <fullName evidence="1">Cof subfamily protein (Haloacid dehalogenase superfamily)</fullName>
    </submittedName>
</protein>
<comment type="caution">
    <text evidence="1">The sequence shown here is derived from an EMBL/GenBank/DDBJ whole genome shotgun (WGS) entry which is preliminary data.</text>
</comment>
<dbReference type="InterPro" id="IPR036412">
    <property type="entry name" value="HAD-like_sf"/>
</dbReference>
<dbReference type="PANTHER" id="PTHR10000:SF8">
    <property type="entry name" value="HAD SUPERFAMILY HYDROLASE-LIKE, TYPE 3"/>
    <property type="match status" value="1"/>
</dbReference>
<evidence type="ECO:0000313" key="1">
    <source>
        <dbReference type="EMBL" id="MBM7470523.1"/>
    </source>
</evidence>
<sequence length="318" mass="33336">MSAETSGFSAAGDFSAGDVDAGDFDALPGEVPEGAEIPADALAHAPGAAGRPVDRWLVTLDIDGTILHEDGSITPAVIDQVARLTGLGHEVMLATGRSVAATLPVLDLLGITPTYVVCSNGAITLQRDPDAPLGYRREIVETFNPAAVLTQIRSHLAKAHYAVEDEEGYFRYTGDFPSDSMGVGGEQVAFEDLLSIDATRVVVISPGHDMEDFLAIVETMGLHRVSYSVGWTAWLDIAPDGVNKSTGLERVRQLLGIPSSRLFAVGDGRNDIEMFEWAGADGRAVAMGQAPDDVKAAATEVTSSVHADGLAHALATLG</sequence>
<dbReference type="Gene3D" id="3.30.1240.10">
    <property type="match status" value="1"/>
</dbReference>
<dbReference type="InterPro" id="IPR023214">
    <property type="entry name" value="HAD_sf"/>
</dbReference>
<gene>
    <name evidence="1" type="ORF">JOE66_000157</name>
</gene>